<sequence>MSIIKVSPIAHNIFKNMIKKTNYKYITFGLDSGGCSGFQYYLNPNNDPVNKLDEIIDMKQYKIKINNSDLFKLIDTEIDYETNFLESKFVFKNPNSEFTCGCGKSFS</sequence>
<dbReference type="Gene3D" id="2.60.300.12">
    <property type="entry name" value="HesB-like domain"/>
    <property type="match status" value="1"/>
</dbReference>
<proteinExistence type="inferred from homology"/>
<name>A0A5J6VK20_9VIRU</name>
<dbReference type="GO" id="GO:0016226">
    <property type="term" value="P:iron-sulfur cluster assembly"/>
    <property type="evidence" value="ECO:0007669"/>
    <property type="project" value="InterPro"/>
</dbReference>
<dbReference type="InterPro" id="IPR016092">
    <property type="entry name" value="ATAP"/>
</dbReference>
<evidence type="ECO:0000256" key="1">
    <source>
        <dbReference type="ARBA" id="ARBA00006718"/>
    </source>
</evidence>
<dbReference type="SUPFAM" id="SSF89360">
    <property type="entry name" value="HesB-like domain"/>
    <property type="match status" value="1"/>
</dbReference>
<accession>A0A5J6VK20</accession>
<feature type="domain" description="Core" evidence="2">
    <location>
        <begin position="4"/>
        <end position="104"/>
    </location>
</feature>
<dbReference type="InterPro" id="IPR000361">
    <property type="entry name" value="ATAP_core_dom"/>
</dbReference>
<dbReference type="InterPro" id="IPR035903">
    <property type="entry name" value="HesB-like_dom_sf"/>
</dbReference>
<comment type="similarity">
    <text evidence="1">Belongs to the HesB/IscA family.</text>
</comment>
<reference evidence="3" key="1">
    <citation type="journal article" date="2019" name="Philos. Trans. R. Soc. Lond., B, Biol. Sci.">
        <title>Targeted metagenomic recovery of four divergent viruses reveals shared and distinctive characteristics of giant viruses of marine eukaryotes.</title>
        <authorList>
            <person name="Needham D.M."/>
            <person name="Poirier C."/>
            <person name="Hehenberger E."/>
            <person name="Jimenez V."/>
            <person name="Swalwell J.E."/>
            <person name="Santoro A.E."/>
            <person name="Worden A.Z."/>
        </authorList>
    </citation>
    <scope>NUCLEOTIDE SEQUENCE</scope>
    <source>
        <strain evidence="3">MPacV-611</strain>
    </source>
</reference>
<dbReference type="InterPro" id="IPR017870">
    <property type="entry name" value="FeS_cluster_insertion_CS"/>
</dbReference>
<dbReference type="GO" id="GO:0051537">
    <property type="term" value="F:2 iron, 2 sulfur cluster binding"/>
    <property type="evidence" value="ECO:0007669"/>
    <property type="project" value="TreeGrafter"/>
</dbReference>
<dbReference type="EMBL" id="MN448284">
    <property type="protein sequence ID" value="QFG74234.1"/>
    <property type="molecule type" value="Genomic_DNA"/>
</dbReference>
<dbReference type="PANTHER" id="PTHR10072:SF41">
    <property type="entry name" value="IRON-SULFUR CLUSTER ASSEMBLY 1 HOMOLOG, MITOCHONDRIAL"/>
    <property type="match status" value="1"/>
</dbReference>
<dbReference type="NCBIfam" id="TIGR00049">
    <property type="entry name" value="iron-sulfur cluster assembly accessory protein"/>
    <property type="match status" value="1"/>
</dbReference>
<dbReference type="PROSITE" id="PS01152">
    <property type="entry name" value="HESB"/>
    <property type="match status" value="1"/>
</dbReference>
<protein>
    <recommendedName>
        <fullName evidence="2">Core domain-containing protein</fullName>
    </recommendedName>
</protein>
<organism evidence="3">
    <name type="scientific">Megaviridae environmental sample</name>
    <dbReference type="NCBI Taxonomy" id="1737588"/>
    <lineage>
        <taxon>Viruses</taxon>
        <taxon>Varidnaviria</taxon>
        <taxon>Bamfordvirae</taxon>
        <taxon>Nucleocytoviricota</taxon>
        <taxon>Megaviricetes</taxon>
        <taxon>Imitervirales</taxon>
        <taxon>Mimiviridae</taxon>
        <taxon>environmental samples</taxon>
    </lineage>
</organism>
<evidence type="ECO:0000313" key="3">
    <source>
        <dbReference type="EMBL" id="QFG74234.1"/>
    </source>
</evidence>
<dbReference type="PANTHER" id="PTHR10072">
    <property type="entry name" value="IRON-SULFUR CLUSTER ASSEMBLY PROTEIN"/>
    <property type="match status" value="1"/>
</dbReference>
<dbReference type="Pfam" id="PF01521">
    <property type="entry name" value="Fe-S_biosyn"/>
    <property type="match status" value="1"/>
</dbReference>
<evidence type="ECO:0000259" key="2">
    <source>
        <dbReference type="Pfam" id="PF01521"/>
    </source>
</evidence>
<dbReference type="InterPro" id="IPR050322">
    <property type="entry name" value="Fe-S_cluster_asmbl/transfer"/>
</dbReference>